<dbReference type="EMBL" id="UYJE01010314">
    <property type="protein sequence ID" value="VDI82043.1"/>
    <property type="molecule type" value="Genomic_DNA"/>
</dbReference>
<dbReference type="SMART" id="SM00198">
    <property type="entry name" value="SCP"/>
    <property type="match status" value="1"/>
</dbReference>
<dbReference type="OrthoDB" id="6040356at2759"/>
<evidence type="ECO:0000313" key="4">
    <source>
        <dbReference type="Proteomes" id="UP000596742"/>
    </source>
</evidence>
<evidence type="ECO:0000259" key="2">
    <source>
        <dbReference type="SMART" id="SM00198"/>
    </source>
</evidence>
<feature type="signal peptide" evidence="1">
    <location>
        <begin position="1"/>
        <end position="20"/>
    </location>
</feature>
<organism evidence="3 4">
    <name type="scientific">Mytilus galloprovincialis</name>
    <name type="common">Mediterranean mussel</name>
    <dbReference type="NCBI Taxonomy" id="29158"/>
    <lineage>
        <taxon>Eukaryota</taxon>
        <taxon>Metazoa</taxon>
        <taxon>Spiralia</taxon>
        <taxon>Lophotrochozoa</taxon>
        <taxon>Mollusca</taxon>
        <taxon>Bivalvia</taxon>
        <taxon>Autobranchia</taxon>
        <taxon>Pteriomorphia</taxon>
        <taxon>Mytilida</taxon>
        <taxon>Mytiloidea</taxon>
        <taxon>Mytilidae</taxon>
        <taxon>Mytilinae</taxon>
        <taxon>Mytilus</taxon>
    </lineage>
</organism>
<feature type="chain" id="PRO_5032900523" evidence="1">
    <location>
        <begin position="21"/>
        <end position="536"/>
    </location>
</feature>
<dbReference type="PRINTS" id="PR00837">
    <property type="entry name" value="V5TPXLIKE"/>
</dbReference>
<dbReference type="InterPro" id="IPR001283">
    <property type="entry name" value="CRISP-related"/>
</dbReference>
<comment type="caution">
    <text evidence="3">The sequence shown here is derived from an EMBL/GenBank/DDBJ whole genome shotgun (WGS) entry which is preliminary data.</text>
</comment>
<name>A0A8B6HMR3_MYTGA</name>
<gene>
    <name evidence="3" type="ORF">MGAL_10B053682</name>
</gene>
<keyword evidence="4" id="KW-1185">Reference proteome</keyword>
<dbReference type="CDD" id="cd05380">
    <property type="entry name" value="CAP_euk"/>
    <property type="match status" value="1"/>
</dbReference>
<reference evidence="3" key="1">
    <citation type="submission" date="2018-11" db="EMBL/GenBank/DDBJ databases">
        <authorList>
            <person name="Alioto T."/>
            <person name="Alioto T."/>
        </authorList>
    </citation>
    <scope>NUCLEOTIDE SEQUENCE</scope>
</reference>
<dbReference type="InterPro" id="IPR014044">
    <property type="entry name" value="CAP_dom"/>
</dbReference>
<proteinExistence type="predicted"/>
<dbReference type="Proteomes" id="UP000596742">
    <property type="component" value="Unassembled WGS sequence"/>
</dbReference>
<protein>
    <submittedName>
        <fullName evidence="3">Cysteine-rich secretory protein</fullName>
    </submittedName>
</protein>
<dbReference type="AlphaFoldDB" id="A0A8B6HMR3"/>
<dbReference type="Pfam" id="PF00188">
    <property type="entry name" value="CAP"/>
    <property type="match status" value="1"/>
</dbReference>
<evidence type="ECO:0000313" key="3">
    <source>
        <dbReference type="EMBL" id="VDI82043.1"/>
    </source>
</evidence>
<sequence length="536" mass="59221">MKFSKILYVVTLCLVGSATAQKSSSWMRGFDSLWNLIADTTRRSLDGVTKSTGIDLFGKNGLLSKTMMKPTPPALYDMPPQDYPPTEPNYADFGHGPTHPPDILMQRDPQPLLRAAKRALTSQFTCSKEYAALPGHTMCMNDNPNVAESGISELDKVLVLRHHNRLRGQVQPPATDLVKLKWDDRLAVVAQKWANQCEAGHDKERNVPSIGMTIGQNVAGGYRSWKKAVQMWYDEITMWKYGIEPDSYLGHEGWKKIGHFTQMVQNGTYLVGCGYAVCKNSMYKRYYVCDYAAGQSNLAIPYTTGRRCSKCPHSCVNGQCDCKGTVCYNGGKLDPDTCQCKCTKVYKGRTCEELNCPAEDAFVCGRDWPQSYCDRFYNVPDECPYMCGRCKGGSTSALKPPTTYTSAFGCTFKGRRASPKECSKYGDHGQDIQNCASQGGNVGCSDCATYYNVKRDMCPVMCGFCDAPCGGKMCQNGGSLNTATCTCTCVPPYSGATCAKAKCPAQDAAHCKWWPKSHCRTYYNVPQECPRMCGIC</sequence>
<dbReference type="PANTHER" id="PTHR10334">
    <property type="entry name" value="CYSTEINE-RICH SECRETORY PROTEIN-RELATED"/>
    <property type="match status" value="1"/>
</dbReference>
<evidence type="ECO:0000256" key="1">
    <source>
        <dbReference type="SAM" id="SignalP"/>
    </source>
</evidence>
<feature type="domain" description="SCP" evidence="2">
    <location>
        <begin position="154"/>
        <end position="298"/>
    </location>
</feature>
<keyword evidence="1" id="KW-0732">Signal</keyword>
<dbReference type="SUPFAM" id="SSF55797">
    <property type="entry name" value="PR-1-like"/>
    <property type="match status" value="1"/>
</dbReference>
<dbReference type="InterPro" id="IPR035940">
    <property type="entry name" value="CAP_sf"/>
</dbReference>
<dbReference type="Gene3D" id="3.40.33.10">
    <property type="entry name" value="CAP"/>
    <property type="match status" value="1"/>
</dbReference>
<accession>A0A8B6HMR3</accession>